<evidence type="ECO:0000313" key="5">
    <source>
        <dbReference type="EMBL" id="ARK29927.1"/>
    </source>
</evidence>
<comment type="subcellular location">
    <subcellularLocation>
        <location evidence="1">Cell membrane</location>
        <topology evidence="1">Multi-pass membrane protein</topology>
    </subcellularLocation>
</comment>
<keyword evidence="3" id="KW-0472">Membrane</keyword>
<dbReference type="RefSeq" id="WP_257391642.1">
    <property type="nucleotide sequence ID" value="NZ_CP020814.1"/>
</dbReference>
<dbReference type="KEGG" id="bkw:BkAM31D_08645"/>
<keyword evidence="6" id="KW-1185">Reference proteome</keyword>
<dbReference type="Pfam" id="PF19300">
    <property type="entry name" value="BPD_transp_1_N"/>
    <property type="match status" value="1"/>
</dbReference>
<keyword evidence="2" id="KW-0813">Transport</keyword>
<sequence>MAQYILHRLMQMVVVLLVLSLFCFFLLHSLPGNPVLTILGEDATQEEITQLTQELGLDRPLPVQYFSWLGE</sequence>
<feature type="domain" description="ABC transporter type 1 GsiC-like N-terminal" evidence="4">
    <location>
        <begin position="1"/>
        <end position="69"/>
    </location>
</feature>
<name>A0A1X9M958_9BACI</name>
<dbReference type="AlphaFoldDB" id="A0A1X9M958"/>
<evidence type="ECO:0000259" key="4">
    <source>
        <dbReference type="Pfam" id="PF19300"/>
    </source>
</evidence>
<evidence type="ECO:0000256" key="3">
    <source>
        <dbReference type="ARBA" id="ARBA00022475"/>
    </source>
</evidence>
<dbReference type="STRING" id="199441.BkAM31D_08645"/>
<dbReference type="PANTHER" id="PTHR43163:SF6">
    <property type="entry name" value="DIPEPTIDE TRANSPORT SYSTEM PERMEASE PROTEIN DPPB-RELATED"/>
    <property type="match status" value="1"/>
</dbReference>
<dbReference type="Proteomes" id="UP000193006">
    <property type="component" value="Chromosome"/>
</dbReference>
<evidence type="ECO:0000256" key="2">
    <source>
        <dbReference type="ARBA" id="ARBA00022448"/>
    </source>
</evidence>
<organism evidence="5 6">
    <name type="scientific">Halalkalibacter krulwichiae</name>
    <dbReference type="NCBI Taxonomy" id="199441"/>
    <lineage>
        <taxon>Bacteria</taxon>
        <taxon>Bacillati</taxon>
        <taxon>Bacillota</taxon>
        <taxon>Bacilli</taxon>
        <taxon>Bacillales</taxon>
        <taxon>Bacillaceae</taxon>
        <taxon>Halalkalibacter</taxon>
    </lineage>
</organism>
<keyword evidence="3" id="KW-1003">Cell membrane</keyword>
<dbReference type="PANTHER" id="PTHR43163">
    <property type="entry name" value="DIPEPTIDE TRANSPORT SYSTEM PERMEASE PROTEIN DPPB-RELATED"/>
    <property type="match status" value="1"/>
</dbReference>
<dbReference type="GO" id="GO:0005886">
    <property type="term" value="C:plasma membrane"/>
    <property type="evidence" value="ECO:0007669"/>
    <property type="project" value="UniProtKB-SubCell"/>
</dbReference>
<reference evidence="5 6" key="1">
    <citation type="submission" date="2017-04" db="EMBL/GenBank/DDBJ databases">
        <title>Bacillus krulwichiae AM31D Genome sequencing and assembly.</title>
        <authorList>
            <person name="Krulwich T.A."/>
            <person name="Anastor L."/>
            <person name="Ehrlich R."/>
            <person name="Ehrlich G.D."/>
            <person name="Janto B."/>
        </authorList>
    </citation>
    <scope>NUCLEOTIDE SEQUENCE [LARGE SCALE GENOMIC DNA]</scope>
    <source>
        <strain evidence="5 6">AM31D</strain>
    </source>
</reference>
<evidence type="ECO:0000256" key="1">
    <source>
        <dbReference type="ARBA" id="ARBA00004651"/>
    </source>
</evidence>
<gene>
    <name evidence="5" type="primary">gsiC_2</name>
    <name evidence="5" type="ORF">BkAM31D_08645</name>
</gene>
<proteinExistence type="predicted"/>
<dbReference type="EMBL" id="CP020814">
    <property type="protein sequence ID" value="ARK29927.1"/>
    <property type="molecule type" value="Genomic_DNA"/>
</dbReference>
<accession>A0A1X9M958</accession>
<evidence type="ECO:0000313" key="6">
    <source>
        <dbReference type="Proteomes" id="UP000193006"/>
    </source>
</evidence>
<protein>
    <submittedName>
        <fullName evidence="5">Glutathione transport system permease protein GsiC</fullName>
    </submittedName>
</protein>
<dbReference type="InterPro" id="IPR045621">
    <property type="entry name" value="BPD_transp_1_N"/>
</dbReference>